<gene>
    <name evidence="2" type="ORF">LOKO_00181</name>
</gene>
<dbReference type="PATRIC" id="fig|507626.3.peg.176"/>
<dbReference type="Pfam" id="PF07963">
    <property type="entry name" value="N_methyl"/>
    <property type="match status" value="1"/>
</dbReference>
<proteinExistence type="predicted"/>
<sequence length="162" mass="18020">MMSPRQEGFSLVELMVALVIGLIIILGAGQLFLMGFQNFQQLRVISDKQAALTFASDVMARDVRRAESVEIGSGGHELAVVVDGESYIYNLEEFNGGWSLYLQYDGNSEPVVDGFQDDESFSVAEVVDIDIAPGFFEITFKLVGEEDDIVFHVRNRREAVVF</sequence>
<dbReference type="AlphaFoldDB" id="A0A0X8HAW9"/>
<evidence type="ECO:0000256" key="1">
    <source>
        <dbReference type="SAM" id="Phobius"/>
    </source>
</evidence>
<dbReference type="NCBIfam" id="TIGR02532">
    <property type="entry name" value="IV_pilin_GFxxxE"/>
    <property type="match status" value="1"/>
</dbReference>
<evidence type="ECO:0000313" key="3">
    <source>
        <dbReference type="Proteomes" id="UP000063387"/>
    </source>
</evidence>
<keyword evidence="3" id="KW-1185">Reference proteome</keyword>
<dbReference type="OrthoDB" id="5296662at2"/>
<dbReference type="InterPro" id="IPR012902">
    <property type="entry name" value="N_methyl_site"/>
</dbReference>
<organism evidence="2 3">
    <name type="scientific">Halomonas chromatireducens</name>
    <dbReference type="NCBI Taxonomy" id="507626"/>
    <lineage>
        <taxon>Bacteria</taxon>
        <taxon>Pseudomonadati</taxon>
        <taxon>Pseudomonadota</taxon>
        <taxon>Gammaproteobacteria</taxon>
        <taxon>Oceanospirillales</taxon>
        <taxon>Halomonadaceae</taxon>
        <taxon>Halomonas</taxon>
    </lineage>
</organism>
<dbReference type="EMBL" id="CP014226">
    <property type="protein sequence ID" value="AMC99278.1"/>
    <property type="molecule type" value="Genomic_DNA"/>
</dbReference>
<name>A0A0X8HAW9_9GAMM</name>
<reference evidence="2 3" key="2">
    <citation type="submission" date="2016-02" db="EMBL/GenBank/DDBJ databases">
        <authorList>
            <person name="Wen L."/>
            <person name="He K."/>
            <person name="Yang H."/>
        </authorList>
    </citation>
    <scope>NUCLEOTIDE SEQUENCE [LARGE SCALE GENOMIC DNA]</scope>
    <source>
        <strain evidence="2 3">AGD 8-3</strain>
    </source>
</reference>
<evidence type="ECO:0000313" key="2">
    <source>
        <dbReference type="EMBL" id="AMC99278.1"/>
    </source>
</evidence>
<accession>A0A0X8HAW9</accession>
<feature type="transmembrane region" description="Helical" evidence="1">
    <location>
        <begin position="12"/>
        <end position="33"/>
    </location>
</feature>
<reference evidence="2 3" key="1">
    <citation type="journal article" date="2016" name="Genome Announc.">
        <title>Draft Genome Sequence of 'Halomonas chromatireducens' Strain AGD 8-3, a Haloalkaliphilic Chromate- and Selenite-Reducing Gammaproteobacterium.</title>
        <authorList>
            <person name="Sharko F.S."/>
            <person name="Shapovalova A.A."/>
            <person name="Tsygankova S.V."/>
            <person name="Komova A.V."/>
            <person name="Boulygina E.S."/>
            <person name="Teslyuk A.B."/>
            <person name="Gotovtsev P.M."/>
            <person name="Namsaraev Z.B."/>
            <person name="Khijniak T.V."/>
            <person name="Nedoluzhko A.V."/>
            <person name="Vasilov R.G."/>
        </authorList>
    </citation>
    <scope>NUCLEOTIDE SEQUENCE [LARGE SCALE GENOMIC DNA]</scope>
    <source>
        <strain evidence="2 3">AGD 8-3</strain>
    </source>
</reference>
<dbReference type="KEGG" id="hco:LOKO_00181"/>
<keyword evidence="1" id="KW-1133">Transmembrane helix</keyword>
<dbReference type="Proteomes" id="UP000063387">
    <property type="component" value="Chromosome"/>
</dbReference>
<protein>
    <recommendedName>
        <fullName evidence="4">Prepilin-type N-terminal cleavage/methylation domain-containing protein</fullName>
    </recommendedName>
</protein>
<evidence type="ECO:0008006" key="4">
    <source>
        <dbReference type="Google" id="ProtNLM"/>
    </source>
</evidence>
<keyword evidence="1" id="KW-0812">Transmembrane</keyword>
<dbReference type="PROSITE" id="PS00409">
    <property type="entry name" value="PROKAR_NTER_METHYL"/>
    <property type="match status" value="1"/>
</dbReference>
<dbReference type="STRING" id="507626.LOKO_00181"/>
<dbReference type="RefSeq" id="WP_083517356.1">
    <property type="nucleotide sequence ID" value="NZ_CP014226.1"/>
</dbReference>
<keyword evidence="1" id="KW-0472">Membrane</keyword>